<keyword evidence="4" id="KW-0325">Glycoprotein</keyword>
<keyword evidence="3" id="KW-1015">Disulfide bond</keyword>
<evidence type="ECO:0000256" key="4">
    <source>
        <dbReference type="ARBA" id="ARBA00023180"/>
    </source>
</evidence>
<evidence type="ECO:0000256" key="5">
    <source>
        <dbReference type="ARBA" id="ARBA00023319"/>
    </source>
</evidence>
<dbReference type="InterPro" id="IPR013783">
    <property type="entry name" value="Ig-like_fold"/>
</dbReference>
<comment type="subcellular location">
    <subcellularLocation>
        <location evidence="1">Membrane</location>
        <topology evidence="1">Single-pass type I membrane protein</topology>
    </subcellularLocation>
</comment>
<reference evidence="7" key="1">
    <citation type="submission" date="2020-11" db="EMBL/GenBank/DDBJ databases">
        <authorList>
            <person name="Tran Van P."/>
        </authorList>
    </citation>
    <scope>NUCLEOTIDE SEQUENCE</scope>
</reference>
<dbReference type="InterPro" id="IPR007110">
    <property type="entry name" value="Ig-like_dom"/>
</dbReference>
<feature type="domain" description="Ig-like" evidence="6">
    <location>
        <begin position="119"/>
        <end position="194"/>
    </location>
</feature>
<dbReference type="Pfam" id="PF13927">
    <property type="entry name" value="Ig_3"/>
    <property type="match status" value="1"/>
</dbReference>
<dbReference type="Gene3D" id="2.60.40.10">
    <property type="entry name" value="Immunoglobulins"/>
    <property type="match status" value="2"/>
</dbReference>
<dbReference type="GO" id="GO:0005911">
    <property type="term" value="C:cell-cell junction"/>
    <property type="evidence" value="ECO:0007669"/>
    <property type="project" value="TreeGrafter"/>
</dbReference>
<feature type="domain" description="Ig-like" evidence="6">
    <location>
        <begin position="1"/>
        <end position="111"/>
    </location>
</feature>
<sequence length="194" mass="21270">MSSATALVSDADSKDTREGEDVTLECRFAPQLSSQNNTYFWGRTRSSTFENVAIQQAPLDPNYRVDFRPEQGRYDLVISNTSFDRDNGQFECQVRAAGSGRNLHSQAYNLTVLTVPGPPRITPGPSPSATEGKVLELSCSSRGGSPEPLVRWYKEGSNYPLEANIASRNSVTTAVLSLTPSRTDDGVVYRCVVR</sequence>
<dbReference type="SMART" id="SM00409">
    <property type="entry name" value="IG"/>
    <property type="match status" value="1"/>
</dbReference>
<evidence type="ECO:0000256" key="1">
    <source>
        <dbReference type="ARBA" id="ARBA00004479"/>
    </source>
</evidence>
<dbReference type="PROSITE" id="PS50835">
    <property type="entry name" value="IG_LIKE"/>
    <property type="match status" value="2"/>
</dbReference>
<dbReference type="InterPro" id="IPR051275">
    <property type="entry name" value="Cell_adhesion_signaling"/>
</dbReference>
<dbReference type="PANTHER" id="PTHR11640">
    <property type="entry name" value="NEPHRIN"/>
    <property type="match status" value="1"/>
</dbReference>
<dbReference type="InterPro" id="IPR013106">
    <property type="entry name" value="Ig_V-set"/>
</dbReference>
<keyword evidence="5" id="KW-0393">Immunoglobulin domain</keyword>
<dbReference type="GO" id="GO:0005886">
    <property type="term" value="C:plasma membrane"/>
    <property type="evidence" value="ECO:0007669"/>
    <property type="project" value="TreeGrafter"/>
</dbReference>
<dbReference type="GO" id="GO:0050839">
    <property type="term" value="F:cell adhesion molecule binding"/>
    <property type="evidence" value="ECO:0007669"/>
    <property type="project" value="TreeGrafter"/>
</dbReference>
<dbReference type="PANTHER" id="PTHR11640:SF134">
    <property type="entry name" value="ECHINOID, ISOFORM A-RELATED"/>
    <property type="match status" value="1"/>
</dbReference>
<keyword evidence="2" id="KW-0472">Membrane</keyword>
<dbReference type="EMBL" id="OE183175">
    <property type="protein sequence ID" value="CAD7575399.1"/>
    <property type="molecule type" value="Genomic_DNA"/>
</dbReference>
<evidence type="ECO:0000259" key="6">
    <source>
        <dbReference type="PROSITE" id="PS50835"/>
    </source>
</evidence>
<dbReference type="GO" id="GO:0098609">
    <property type="term" value="P:cell-cell adhesion"/>
    <property type="evidence" value="ECO:0007669"/>
    <property type="project" value="TreeGrafter"/>
</dbReference>
<gene>
    <name evidence="7" type="ORF">TCMB3V08_LOCUS7992</name>
</gene>
<proteinExistence type="predicted"/>
<name>A0A7R9JA10_TIMCA</name>
<evidence type="ECO:0000256" key="2">
    <source>
        <dbReference type="ARBA" id="ARBA00023136"/>
    </source>
</evidence>
<protein>
    <submittedName>
        <fullName evidence="7">(California timema) hypothetical protein</fullName>
    </submittedName>
</protein>
<dbReference type="Pfam" id="PF07686">
    <property type="entry name" value="V-set"/>
    <property type="match status" value="1"/>
</dbReference>
<accession>A0A7R9JA10</accession>
<dbReference type="SUPFAM" id="SSF48726">
    <property type="entry name" value="Immunoglobulin"/>
    <property type="match status" value="2"/>
</dbReference>
<evidence type="ECO:0000256" key="3">
    <source>
        <dbReference type="ARBA" id="ARBA00023157"/>
    </source>
</evidence>
<organism evidence="7">
    <name type="scientific">Timema californicum</name>
    <name type="common">California timema</name>
    <name type="synonym">Walking stick</name>
    <dbReference type="NCBI Taxonomy" id="61474"/>
    <lineage>
        <taxon>Eukaryota</taxon>
        <taxon>Metazoa</taxon>
        <taxon>Ecdysozoa</taxon>
        <taxon>Arthropoda</taxon>
        <taxon>Hexapoda</taxon>
        <taxon>Insecta</taxon>
        <taxon>Pterygota</taxon>
        <taxon>Neoptera</taxon>
        <taxon>Polyneoptera</taxon>
        <taxon>Phasmatodea</taxon>
        <taxon>Timematodea</taxon>
        <taxon>Timematoidea</taxon>
        <taxon>Timematidae</taxon>
        <taxon>Timema</taxon>
    </lineage>
</organism>
<dbReference type="InterPro" id="IPR036179">
    <property type="entry name" value="Ig-like_dom_sf"/>
</dbReference>
<dbReference type="InterPro" id="IPR003599">
    <property type="entry name" value="Ig_sub"/>
</dbReference>
<evidence type="ECO:0000313" key="7">
    <source>
        <dbReference type="EMBL" id="CAD7575399.1"/>
    </source>
</evidence>
<dbReference type="AlphaFoldDB" id="A0A7R9JA10"/>